<feature type="domain" description="Nucleoside phosphorylase" evidence="4">
    <location>
        <begin position="65"/>
        <end position="231"/>
    </location>
</feature>
<dbReference type="PATRIC" id="fig|1218492.5.peg.837"/>
<sequence length="262" mass="29249">MTFQSRQWPILDFDPSPEALLNPTHENLGLQVPRQFVMAFVGKQVPLYAWSHHARRLGTFSCVSQKIPIYQVKGKHRSIGICAAPVGAALAVQLLDWLIGYGAQQIIVTGSCGTLNALPENKFLIPTAALRDEGTSYHYLPPQRWVALDSKLIAQLQQTLFKHGYDCTLCRTWTTDGFFRETQDLVNCRQQEGCSVVEMECAALAACAQFRKVQLAQLLYSADTLAAGQHQNRHWGRQVQGLALRLSIASLQEMPATEKKEP</sequence>
<reference evidence="5 6" key="1">
    <citation type="submission" date="2015-01" db="EMBL/GenBank/DDBJ databases">
        <title>Comparative genomics of the lactic acid bacteria isolated from the honey bee gut.</title>
        <authorList>
            <person name="Ellegaard K.M."/>
            <person name="Tamarit D."/>
            <person name="Javelind E."/>
            <person name="Olofsson T."/>
            <person name="Andersson S.G."/>
            <person name="Vasquez A."/>
        </authorList>
    </citation>
    <scope>NUCLEOTIDE SEQUENCE [LARGE SCALE GENOMIC DNA]</scope>
    <source>
        <strain evidence="5 6">Bin4</strain>
    </source>
</reference>
<organism evidence="5 6">
    <name type="scientific">Bombilactobacillus mellifer</name>
    <dbReference type="NCBI Taxonomy" id="1218492"/>
    <lineage>
        <taxon>Bacteria</taxon>
        <taxon>Bacillati</taxon>
        <taxon>Bacillota</taxon>
        <taxon>Bacilli</taxon>
        <taxon>Lactobacillales</taxon>
        <taxon>Lactobacillaceae</taxon>
        <taxon>Bombilactobacillus</taxon>
    </lineage>
</organism>
<dbReference type="STRING" id="1218492.JG30_07010"/>
<dbReference type="PANTHER" id="PTHR43691">
    <property type="entry name" value="URIDINE PHOSPHORYLASE"/>
    <property type="match status" value="1"/>
</dbReference>
<dbReference type="Proteomes" id="UP000033558">
    <property type="component" value="Unassembled WGS sequence"/>
</dbReference>
<evidence type="ECO:0000313" key="5">
    <source>
        <dbReference type="EMBL" id="KJY62486.1"/>
    </source>
</evidence>
<comment type="catalytic activity">
    <reaction evidence="3">
        <text>uridine + phosphate = alpha-D-ribose 1-phosphate + uracil</text>
        <dbReference type="Rhea" id="RHEA:24388"/>
        <dbReference type="ChEBI" id="CHEBI:16704"/>
        <dbReference type="ChEBI" id="CHEBI:17568"/>
        <dbReference type="ChEBI" id="CHEBI:43474"/>
        <dbReference type="ChEBI" id="CHEBI:57720"/>
        <dbReference type="EC" id="2.4.2.3"/>
    </reaction>
</comment>
<dbReference type="GO" id="GO:0005829">
    <property type="term" value="C:cytosol"/>
    <property type="evidence" value="ECO:0007669"/>
    <property type="project" value="TreeGrafter"/>
</dbReference>
<proteinExistence type="predicted"/>
<dbReference type="InterPro" id="IPR000845">
    <property type="entry name" value="Nucleoside_phosphorylase_d"/>
</dbReference>
<evidence type="ECO:0000256" key="1">
    <source>
        <dbReference type="ARBA" id="ARBA00011888"/>
    </source>
</evidence>
<dbReference type="EC" id="2.4.2.3" evidence="1"/>
<comment type="caution">
    <text evidence="5">The sequence shown here is derived from an EMBL/GenBank/DDBJ whole genome shotgun (WGS) entry which is preliminary data.</text>
</comment>
<evidence type="ECO:0000256" key="3">
    <source>
        <dbReference type="ARBA" id="ARBA00048447"/>
    </source>
</evidence>
<keyword evidence="6" id="KW-1185">Reference proteome</keyword>
<evidence type="ECO:0000259" key="4">
    <source>
        <dbReference type="Pfam" id="PF01048"/>
    </source>
</evidence>
<gene>
    <name evidence="5" type="ORF">JG30_07010</name>
</gene>
<dbReference type="Pfam" id="PF01048">
    <property type="entry name" value="PNP_UDP_1"/>
    <property type="match status" value="1"/>
</dbReference>
<name>A0A0F4LY73_9LACO</name>
<dbReference type="InterPro" id="IPR035994">
    <property type="entry name" value="Nucleoside_phosphorylase_sf"/>
</dbReference>
<accession>A0A0F4LY73</accession>
<dbReference type="GO" id="GO:0004731">
    <property type="term" value="F:purine-nucleoside phosphorylase activity"/>
    <property type="evidence" value="ECO:0007669"/>
    <property type="project" value="TreeGrafter"/>
</dbReference>
<dbReference type="SUPFAM" id="SSF53167">
    <property type="entry name" value="Purine and uridine phosphorylases"/>
    <property type="match status" value="1"/>
</dbReference>
<dbReference type="EMBL" id="JXJQ01000006">
    <property type="protein sequence ID" value="KJY62486.1"/>
    <property type="molecule type" value="Genomic_DNA"/>
</dbReference>
<dbReference type="GO" id="GO:0004850">
    <property type="term" value="F:uridine phosphorylase activity"/>
    <property type="evidence" value="ECO:0007669"/>
    <property type="project" value="UniProtKB-EC"/>
</dbReference>
<dbReference type="RefSeq" id="WP_046316226.1">
    <property type="nucleotide sequence ID" value="NZ_JBHSZT010000001.1"/>
</dbReference>
<protein>
    <recommendedName>
        <fullName evidence="2">Uridine phosphorylase</fullName>
        <ecNumber evidence="1">2.4.2.3</ecNumber>
    </recommendedName>
</protein>
<dbReference type="CDD" id="cd09007">
    <property type="entry name" value="NP-I_spr0068"/>
    <property type="match status" value="1"/>
</dbReference>
<dbReference type="OrthoDB" id="7945729at2"/>
<dbReference type="HOGENOM" id="CLU_068457_1_1_9"/>
<dbReference type="PANTHER" id="PTHR43691:SF11">
    <property type="entry name" value="FI09636P-RELATED"/>
    <property type="match status" value="1"/>
</dbReference>
<evidence type="ECO:0000256" key="2">
    <source>
        <dbReference type="ARBA" id="ARBA00021980"/>
    </source>
</evidence>
<dbReference type="AlphaFoldDB" id="A0A0F4LY73"/>
<dbReference type="Gene3D" id="3.40.50.1580">
    <property type="entry name" value="Nucleoside phosphorylase domain"/>
    <property type="match status" value="1"/>
</dbReference>
<evidence type="ECO:0000313" key="6">
    <source>
        <dbReference type="Proteomes" id="UP000033558"/>
    </source>
</evidence>
<dbReference type="GO" id="GO:0006152">
    <property type="term" value="P:purine nucleoside catabolic process"/>
    <property type="evidence" value="ECO:0007669"/>
    <property type="project" value="TreeGrafter"/>
</dbReference>